<protein>
    <submittedName>
        <fullName evidence="2">Uncharacterized protein</fullName>
    </submittedName>
</protein>
<accession>A0AAT9HIH9</accession>
<evidence type="ECO:0000256" key="1">
    <source>
        <dbReference type="SAM" id="MobiDB-lite"/>
    </source>
</evidence>
<proteinExistence type="predicted"/>
<reference evidence="2" key="2">
    <citation type="submission" date="2024-07" db="EMBL/GenBank/DDBJ databases">
        <title>Streptomyces haneummycinica sp. nov., a new antibiotic-producing actinobacterium isolated from marine sediment.</title>
        <authorList>
            <person name="Uemura M."/>
            <person name="Hamada M."/>
            <person name="Hirano S."/>
            <person name="Kobayashi K."/>
            <person name="Ohshiro T."/>
            <person name="Kobayashi T."/>
            <person name="Terahara T."/>
        </authorList>
    </citation>
    <scope>NUCLEOTIDE SEQUENCE</scope>
    <source>
        <strain evidence="2">KM77-8</strain>
    </source>
</reference>
<feature type="compositionally biased region" description="Low complexity" evidence="1">
    <location>
        <begin position="107"/>
        <end position="118"/>
    </location>
</feature>
<feature type="compositionally biased region" description="Basic residues" evidence="1">
    <location>
        <begin position="80"/>
        <end position="89"/>
    </location>
</feature>
<dbReference type="EMBL" id="AP035768">
    <property type="protein sequence ID" value="BFO17228.1"/>
    <property type="molecule type" value="Genomic_DNA"/>
</dbReference>
<gene>
    <name evidence="2" type="ORF">SHKM778_36160</name>
</gene>
<sequence>MSPAPPSPTGGGGTTTSRSGRWRRQQPLFDLAEVQAWLDKQSKGQDVTDEVQLWQVLRGSYGDDILGGLADIAHTLAAPGRRRRPRCPSRRSGSPAGWRPAVPPPTWSTASPSASPTPYVGPVRSR</sequence>
<reference evidence="2" key="1">
    <citation type="submission" date="2024-06" db="EMBL/GenBank/DDBJ databases">
        <authorList>
            <consortium name="consrtm"/>
            <person name="Uemura M."/>
            <person name="Terahara T."/>
        </authorList>
    </citation>
    <scope>NUCLEOTIDE SEQUENCE</scope>
    <source>
        <strain evidence="2">KM77-8</strain>
    </source>
</reference>
<organism evidence="2">
    <name type="scientific">Streptomyces haneummycinicus</name>
    <dbReference type="NCBI Taxonomy" id="3074435"/>
    <lineage>
        <taxon>Bacteria</taxon>
        <taxon>Bacillati</taxon>
        <taxon>Actinomycetota</taxon>
        <taxon>Actinomycetes</taxon>
        <taxon>Kitasatosporales</taxon>
        <taxon>Streptomycetaceae</taxon>
        <taxon>Streptomyces</taxon>
    </lineage>
</organism>
<feature type="region of interest" description="Disordered" evidence="1">
    <location>
        <begin position="1"/>
        <end position="25"/>
    </location>
</feature>
<feature type="region of interest" description="Disordered" evidence="1">
    <location>
        <begin position="77"/>
        <end position="126"/>
    </location>
</feature>
<name>A0AAT9HIH9_9ACTN</name>
<dbReference type="AlphaFoldDB" id="A0AAT9HIH9"/>
<evidence type="ECO:0000313" key="2">
    <source>
        <dbReference type="EMBL" id="BFO17228.1"/>
    </source>
</evidence>
<dbReference type="REBASE" id="845444">
    <property type="entry name" value="M.SspKM778ORF36160P"/>
</dbReference>